<dbReference type="Gene3D" id="1.10.3210.10">
    <property type="entry name" value="Hypothetical protein af1432"/>
    <property type="match status" value="1"/>
</dbReference>
<protein>
    <recommendedName>
        <fullName evidence="1">HD-GYP domain-containing protein</fullName>
    </recommendedName>
</protein>
<dbReference type="PANTHER" id="PTHR43155:SF2">
    <property type="entry name" value="CYCLIC DI-GMP PHOSPHODIESTERASE PA4108"/>
    <property type="match status" value="1"/>
</dbReference>
<dbReference type="InterPro" id="IPR037522">
    <property type="entry name" value="HD_GYP_dom"/>
</dbReference>
<name>A0A291TBY5_9FIRM</name>
<accession>A0A291TBY5</accession>
<dbReference type="Proteomes" id="UP000223709">
    <property type="component" value="Chromosome"/>
</dbReference>
<dbReference type="Pfam" id="PF01966">
    <property type="entry name" value="HD"/>
    <property type="match status" value="1"/>
</dbReference>
<evidence type="ECO:0000313" key="3">
    <source>
        <dbReference type="Proteomes" id="UP000223709"/>
    </source>
</evidence>
<dbReference type="EMBL" id="CP023819">
    <property type="protein sequence ID" value="ATL90703.1"/>
    <property type="molecule type" value="Genomic_DNA"/>
</dbReference>
<dbReference type="InterPro" id="IPR003607">
    <property type="entry name" value="HD/PDEase_dom"/>
</dbReference>
<dbReference type="PROSITE" id="PS51832">
    <property type="entry name" value="HD_GYP"/>
    <property type="match status" value="1"/>
</dbReference>
<feature type="domain" description="HD-GYP" evidence="1">
    <location>
        <begin position="399"/>
        <end position="599"/>
    </location>
</feature>
<dbReference type="CDD" id="cd00077">
    <property type="entry name" value="HDc"/>
    <property type="match status" value="1"/>
</dbReference>
<sequence length="615" mass="70050">MECTQAEAFEQYIRDLRVVRSISRPSFPEGKAPAAVLEEIQTNALRCNALMRQNEALLAQFVYDRDPASLTETDIQGLSAFAGRLFNYANSEDIGVAFKVHQLLLAAARSRENVPMIVRELYYTGITLHYMNVRDEGTGINLLGDAIQVYFTEAAEYMSRYEQLDRNTRQYLIRCVGNTRLGMSRGTHEESRRYLERFRRAMDIIQSAHYHALDPEFPWESYIYSMHMDRMTLLIHLRQEEDPEVARQVLESAEYIWTHQKKYDGQEARLQNWRVPYFYAAARYHAGVGSLEDVVKILLELAGNVAQDDYSAEAINRKLVLAAYLSVYAERLDEAGAQRYRATVEQVCRFAYQYLEQMPASQYPRVVSSAAWELSKISSSSDETANRRMLGSILAGHKPTYVHSLMVAELTRALLHRQIETRPETLVGLLGCRSAAEVQARREELCQTAYECGLYHDLGKCAVLMYIDNNARRLLDEEFFCIQSHPRTGAAILNRMGCGRTLAPAALYHHCYYNGKGGYPNDVPSCPPEIKGIVDALSVADSLDAATDNIGRCYNLAKPFRTLLEELRAQSGTRYAPNVVALFEDERFCQQLAENTDAERKRVYLQVYHAGSEEK</sequence>
<dbReference type="AlphaFoldDB" id="A0A291TBY5"/>
<gene>
    <name evidence="2" type="ORF">CRH10_10540</name>
</gene>
<evidence type="ECO:0000259" key="1">
    <source>
        <dbReference type="PROSITE" id="PS51832"/>
    </source>
</evidence>
<organism evidence="2 3">
    <name type="scientific">Faecalibacterium prausnitzii</name>
    <dbReference type="NCBI Taxonomy" id="853"/>
    <lineage>
        <taxon>Bacteria</taxon>
        <taxon>Bacillati</taxon>
        <taxon>Bacillota</taxon>
        <taxon>Clostridia</taxon>
        <taxon>Eubacteriales</taxon>
        <taxon>Oscillospiraceae</taxon>
        <taxon>Faecalibacterium</taxon>
    </lineage>
</organism>
<reference evidence="2 3" key="1">
    <citation type="submission" date="2017-10" db="EMBL/GenBank/DDBJ databases">
        <title>Complete Genome Sequence of Faecalibacterium prausnitzii isolated from the gut of healthy adult Indian.</title>
        <authorList>
            <person name="Bag S."/>
            <person name="Ghosh T.S."/>
            <person name="Das B."/>
        </authorList>
    </citation>
    <scope>NUCLEOTIDE SEQUENCE [LARGE SCALE GENOMIC DNA]</scope>
    <source>
        <strain evidence="2 3">Indica</strain>
    </source>
</reference>
<dbReference type="SUPFAM" id="SSF109604">
    <property type="entry name" value="HD-domain/PDEase-like"/>
    <property type="match status" value="1"/>
</dbReference>
<evidence type="ECO:0000313" key="2">
    <source>
        <dbReference type="EMBL" id="ATL90703.1"/>
    </source>
</evidence>
<dbReference type="PANTHER" id="PTHR43155">
    <property type="entry name" value="CYCLIC DI-GMP PHOSPHODIESTERASE PA4108-RELATED"/>
    <property type="match status" value="1"/>
</dbReference>
<dbReference type="InterPro" id="IPR006674">
    <property type="entry name" value="HD_domain"/>
</dbReference>
<dbReference type="RefSeq" id="WP_098924487.1">
    <property type="nucleotide sequence ID" value="NZ_CP023819.1"/>
</dbReference>
<proteinExistence type="predicted"/>